<dbReference type="SUPFAM" id="SSF63829">
    <property type="entry name" value="Calcium-dependent phosphotriesterase"/>
    <property type="match status" value="1"/>
</dbReference>
<dbReference type="InterPro" id="IPR054215">
    <property type="entry name" value="DUF6923"/>
</dbReference>
<evidence type="ECO:0000259" key="1">
    <source>
        <dbReference type="Pfam" id="PF21959"/>
    </source>
</evidence>
<feature type="domain" description="DUF6923" evidence="1">
    <location>
        <begin position="2"/>
        <end position="196"/>
    </location>
</feature>
<accession>A0A8K0RPZ6</accession>
<organism evidence="2 3">
    <name type="scientific">Fusarium tricinctum</name>
    <dbReference type="NCBI Taxonomy" id="61284"/>
    <lineage>
        <taxon>Eukaryota</taxon>
        <taxon>Fungi</taxon>
        <taxon>Dikarya</taxon>
        <taxon>Ascomycota</taxon>
        <taxon>Pezizomycotina</taxon>
        <taxon>Sordariomycetes</taxon>
        <taxon>Hypocreomycetidae</taxon>
        <taxon>Hypocreales</taxon>
        <taxon>Nectriaceae</taxon>
        <taxon>Fusarium</taxon>
        <taxon>Fusarium tricinctum species complex</taxon>
    </lineage>
</organism>
<protein>
    <submittedName>
        <fullName evidence="2">Proline rich protein 5MeD</fullName>
    </submittedName>
</protein>
<dbReference type="AlphaFoldDB" id="A0A8K0RPZ6"/>
<feature type="non-terminal residue" evidence="2">
    <location>
        <position position="1"/>
    </location>
</feature>
<dbReference type="EMBL" id="JAGPXF010000007">
    <property type="protein sequence ID" value="KAH7236687.1"/>
    <property type="molecule type" value="Genomic_DNA"/>
</dbReference>
<comment type="caution">
    <text evidence="2">The sequence shown here is derived from an EMBL/GenBank/DDBJ whole genome shotgun (WGS) entry which is preliminary data.</text>
</comment>
<name>A0A8K0RPZ6_9HYPO</name>
<proteinExistence type="predicted"/>
<sequence length="203" mass="21464">LNALGYNSLDNFLYAMVQDATGSQVIRIGGDGSYTLLSTRTSDPNVQMGDIDNMGRYWISNQGKAWWCIDLKPGSATYGKILMSGTAVTTGGIADWAFVPGGGDFMYGIMYDSAGLTGTLSRFSRTAYTWSSVRAYGMVTGTNVFGAVYASADGNLYGSENSNGNIYKFPIAPSVGAPVFVATGPPSTWNDGARCINATNLSV</sequence>
<reference evidence="2" key="1">
    <citation type="journal article" date="2021" name="Nat. Commun.">
        <title>Genetic determinants of endophytism in the Arabidopsis root mycobiome.</title>
        <authorList>
            <person name="Mesny F."/>
            <person name="Miyauchi S."/>
            <person name="Thiergart T."/>
            <person name="Pickel B."/>
            <person name="Atanasova L."/>
            <person name="Karlsson M."/>
            <person name="Huettel B."/>
            <person name="Barry K.W."/>
            <person name="Haridas S."/>
            <person name="Chen C."/>
            <person name="Bauer D."/>
            <person name="Andreopoulos W."/>
            <person name="Pangilinan J."/>
            <person name="LaButti K."/>
            <person name="Riley R."/>
            <person name="Lipzen A."/>
            <person name="Clum A."/>
            <person name="Drula E."/>
            <person name="Henrissat B."/>
            <person name="Kohler A."/>
            <person name="Grigoriev I.V."/>
            <person name="Martin F.M."/>
            <person name="Hacquard S."/>
        </authorList>
    </citation>
    <scope>NUCLEOTIDE SEQUENCE</scope>
    <source>
        <strain evidence="2">MPI-SDFR-AT-0068</strain>
    </source>
</reference>
<evidence type="ECO:0000313" key="2">
    <source>
        <dbReference type="EMBL" id="KAH7236687.1"/>
    </source>
</evidence>
<dbReference type="Proteomes" id="UP000813427">
    <property type="component" value="Unassembled WGS sequence"/>
</dbReference>
<gene>
    <name evidence="2" type="ORF">BKA59DRAFT_407069</name>
</gene>
<evidence type="ECO:0000313" key="3">
    <source>
        <dbReference type="Proteomes" id="UP000813427"/>
    </source>
</evidence>
<keyword evidence="3" id="KW-1185">Reference proteome</keyword>
<dbReference type="OrthoDB" id="4405280at2759"/>
<dbReference type="Pfam" id="PF21959">
    <property type="entry name" value="DUF6923"/>
    <property type="match status" value="1"/>
</dbReference>